<feature type="region of interest" description="Disordered" evidence="1">
    <location>
        <begin position="442"/>
        <end position="472"/>
    </location>
</feature>
<dbReference type="KEGG" id="ntp:CRH09_08415"/>
<feature type="compositionally biased region" description="Low complexity" evidence="1">
    <location>
        <begin position="565"/>
        <end position="592"/>
    </location>
</feature>
<dbReference type="EMBL" id="CP023778">
    <property type="protein sequence ID" value="ATL66217.1"/>
    <property type="molecule type" value="Genomic_DNA"/>
</dbReference>
<dbReference type="AlphaFoldDB" id="A0A291RFS4"/>
<organism evidence="2 3">
    <name type="scientific">Nocardia terpenica</name>
    <dbReference type="NCBI Taxonomy" id="455432"/>
    <lineage>
        <taxon>Bacteria</taxon>
        <taxon>Bacillati</taxon>
        <taxon>Actinomycetota</taxon>
        <taxon>Actinomycetes</taxon>
        <taxon>Mycobacteriales</taxon>
        <taxon>Nocardiaceae</taxon>
        <taxon>Nocardia</taxon>
    </lineage>
</organism>
<evidence type="ECO:0000256" key="1">
    <source>
        <dbReference type="SAM" id="MobiDB-lite"/>
    </source>
</evidence>
<accession>A0A291RFS4</accession>
<protein>
    <submittedName>
        <fullName evidence="2">Uncharacterized protein</fullName>
    </submittedName>
</protein>
<feature type="compositionally biased region" description="Gly residues" evidence="1">
    <location>
        <begin position="531"/>
        <end position="541"/>
    </location>
</feature>
<sequence>MTDPRQYVQEYGGKLQQAQQDLTRFLTEDGKNVFRTEPGKTIWTPPPSLNSSDVNDLLKQGEPGLEWFRLALVRYHRVHDVLGGELHGFDHIDIPPLPIGDDKLGGERINTADDPRKSEFRRLEETWYYQQRGMNIPSLRETARHITGAALGTDSHAGAADITTDLSTVATVVPEVWQGQGGAAAGDHLAGFHAHADQQAEYLKSVAAALNGLPDVLVDIVRNKAGFVAGFASDQFPVAGHAMRLSGAEDPVSTLISYAAGGSDIIYSHRAVTVVEEQFHVTGAGSKDYRKQIQAQIKDWLYNHFAPAVREACIALVHQCALADYYIRQAYKPVIDLLDNHDQKPFPKPQDQQPAPPQYQPTGSTSPASVQTAGLETSVPQPGTQIPTQAPTSVAPAAVADPLQTLTGMAGQAQQVVSGLAGQAAQTVQQGIGQVESMIQNGLGGLPNTPPTDAAASSDSRPLASFPLGGGNLSLAQTRDGAVTATFTGPDGKPQRYTLGIKNGAPYLTRSEEPPAPASGTATTGHRSASGGTGVGSGSGLPTGRPSPIAQVGTSSEHTPPISVPATASGSPTPSSPATPAQSATASTPSGMPMGGMPPGGGASAGKGAPDGERRSTGIIPPKPLWNTLPGREGPVLDASAIPEPAATENLYTTPTTVPAPVAPHPEPPTAPATPPEPAPPAPRRDGVKIEIDMGDHR</sequence>
<feature type="compositionally biased region" description="Basic and acidic residues" evidence="1">
    <location>
        <begin position="683"/>
        <end position="698"/>
    </location>
</feature>
<feature type="compositionally biased region" description="Polar residues" evidence="1">
    <location>
        <begin position="362"/>
        <end position="392"/>
    </location>
</feature>
<name>A0A291RFS4_9NOCA</name>
<feature type="region of interest" description="Disordered" evidence="1">
    <location>
        <begin position="340"/>
        <end position="394"/>
    </location>
</feature>
<feature type="compositionally biased region" description="Gly residues" evidence="1">
    <location>
        <begin position="593"/>
        <end position="605"/>
    </location>
</feature>
<feature type="region of interest" description="Disordered" evidence="1">
    <location>
        <begin position="505"/>
        <end position="698"/>
    </location>
</feature>
<reference evidence="2 3" key="1">
    <citation type="submission" date="2017-10" db="EMBL/GenBank/DDBJ databases">
        <title>Comparative genomics between pathogenic Norcardia.</title>
        <authorList>
            <person name="Zeng L."/>
        </authorList>
    </citation>
    <scope>NUCLEOTIDE SEQUENCE [LARGE SCALE GENOMIC DNA]</scope>
    <source>
        <strain evidence="2 3">NC_YFY_NT001</strain>
    </source>
</reference>
<dbReference type="Proteomes" id="UP000221961">
    <property type="component" value="Chromosome"/>
</dbReference>
<evidence type="ECO:0000313" key="3">
    <source>
        <dbReference type="Proteomes" id="UP000221961"/>
    </source>
</evidence>
<evidence type="ECO:0000313" key="2">
    <source>
        <dbReference type="EMBL" id="ATL66217.1"/>
    </source>
</evidence>
<feature type="compositionally biased region" description="Pro residues" evidence="1">
    <location>
        <begin position="661"/>
        <end position="682"/>
    </location>
</feature>
<dbReference type="GeneID" id="88357431"/>
<gene>
    <name evidence="2" type="ORF">CRH09_08415</name>
</gene>
<dbReference type="RefSeq" id="WP_098693421.1">
    <property type="nucleotide sequence ID" value="NZ_CP023778.1"/>
</dbReference>
<proteinExistence type="predicted"/>